<dbReference type="GO" id="GO:0030170">
    <property type="term" value="F:pyridoxal phosphate binding"/>
    <property type="evidence" value="ECO:0007669"/>
    <property type="project" value="TreeGrafter"/>
</dbReference>
<keyword evidence="10" id="KW-1185">Reference proteome</keyword>
<evidence type="ECO:0000256" key="4">
    <source>
        <dbReference type="ARBA" id="ARBA00022898"/>
    </source>
</evidence>
<accession>A0A198A0H1</accession>
<evidence type="ECO:0000256" key="5">
    <source>
        <dbReference type="ARBA" id="ARBA00037999"/>
    </source>
</evidence>
<dbReference type="Gene3D" id="3.40.640.10">
    <property type="entry name" value="Type I PLP-dependent aspartate aminotransferase-like (Major domain)"/>
    <property type="match status" value="1"/>
</dbReference>
<dbReference type="OrthoDB" id="9810913at2"/>
<gene>
    <name evidence="9" type="ORF">A8708_34025</name>
</gene>
<dbReference type="STRING" id="1850517.A8708_34025"/>
<dbReference type="Pfam" id="PF01041">
    <property type="entry name" value="DegT_DnrJ_EryC1"/>
    <property type="match status" value="1"/>
</dbReference>
<feature type="active site" description="Proton acceptor" evidence="6">
    <location>
        <position position="220"/>
    </location>
</feature>
<dbReference type="PANTHER" id="PTHR30244:SF30">
    <property type="entry name" value="BLR5990 PROTEIN"/>
    <property type="match status" value="1"/>
</dbReference>
<name>A0A198A0H1_9BACL</name>
<comment type="caution">
    <text evidence="9">The sequence shown here is derived from an EMBL/GenBank/DDBJ whole genome shotgun (WGS) entry which is preliminary data.</text>
</comment>
<keyword evidence="2 9" id="KW-0032">Aminotransferase</keyword>
<organism evidence="9 10">
    <name type="scientific">Paenibacillus oryzisoli</name>
    <dbReference type="NCBI Taxonomy" id="1850517"/>
    <lineage>
        <taxon>Bacteria</taxon>
        <taxon>Bacillati</taxon>
        <taxon>Bacillota</taxon>
        <taxon>Bacilli</taxon>
        <taxon>Bacillales</taxon>
        <taxon>Paenibacillaceae</taxon>
        <taxon>Paenibacillus</taxon>
    </lineage>
</organism>
<dbReference type="PANTHER" id="PTHR30244">
    <property type="entry name" value="TRANSAMINASE"/>
    <property type="match status" value="1"/>
</dbReference>
<evidence type="ECO:0000313" key="9">
    <source>
        <dbReference type="EMBL" id="OAS14518.1"/>
    </source>
</evidence>
<dbReference type="RefSeq" id="WP_068669501.1">
    <property type="nucleotide sequence ID" value="NZ_LYPB01000089.1"/>
</dbReference>
<keyword evidence="4 7" id="KW-0663">Pyridoxal phosphate</keyword>
<dbReference type="FunFam" id="3.40.640.10:FF:000090">
    <property type="entry name" value="Pyridoxal phosphate-dependent aminotransferase"/>
    <property type="match status" value="1"/>
</dbReference>
<dbReference type="GO" id="GO:0000271">
    <property type="term" value="P:polysaccharide biosynthetic process"/>
    <property type="evidence" value="ECO:0007669"/>
    <property type="project" value="TreeGrafter"/>
</dbReference>
<dbReference type="InterPro" id="IPR015424">
    <property type="entry name" value="PyrdxlP-dep_Trfase"/>
</dbReference>
<dbReference type="Gene3D" id="3.90.1150.10">
    <property type="entry name" value="Aspartate Aminotransferase, domain 1"/>
    <property type="match status" value="1"/>
</dbReference>
<keyword evidence="3 9" id="KW-0808">Transferase</keyword>
<comment type="similarity">
    <text evidence="5 8">Belongs to the DegT/DnrJ/EryC1 family.</text>
</comment>
<feature type="modified residue" description="N6-(pyridoxal phosphate)lysine" evidence="7">
    <location>
        <position position="220"/>
    </location>
</feature>
<dbReference type="InterPro" id="IPR000653">
    <property type="entry name" value="DegT/StrS_aminotransferase"/>
</dbReference>
<dbReference type="NCBIfam" id="TIGR04181">
    <property type="entry name" value="NHT_00031"/>
    <property type="match status" value="1"/>
</dbReference>
<protein>
    <submittedName>
        <fullName evidence="9">Aminotransferase DegT</fullName>
    </submittedName>
</protein>
<dbReference type="InterPro" id="IPR015422">
    <property type="entry name" value="PyrdxlP-dep_Trfase_small"/>
</dbReference>
<dbReference type="GO" id="GO:0008483">
    <property type="term" value="F:transaminase activity"/>
    <property type="evidence" value="ECO:0007669"/>
    <property type="project" value="UniProtKB-KW"/>
</dbReference>
<dbReference type="InterPro" id="IPR015421">
    <property type="entry name" value="PyrdxlP-dep_Trfase_major"/>
</dbReference>
<evidence type="ECO:0000256" key="1">
    <source>
        <dbReference type="ARBA" id="ARBA00001933"/>
    </source>
</evidence>
<dbReference type="CDD" id="cd00616">
    <property type="entry name" value="AHBA_syn"/>
    <property type="match status" value="1"/>
</dbReference>
<dbReference type="InterPro" id="IPR026385">
    <property type="entry name" value="LegC-like"/>
</dbReference>
<dbReference type="EMBL" id="LYPB01000089">
    <property type="protein sequence ID" value="OAS14518.1"/>
    <property type="molecule type" value="Genomic_DNA"/>
</dbReference>
<comment type="cofactor">
    <cofactor evidence="1">
        <name>pyridoxal 5'-phosphate</name>
        <dbReference type="ChEBI" id="CHEBI:597326"/>
    </cofactor>
</comment>
<dbReference type="PIRSF" id="PIRSF000390">
    <property type="entry name" value="PLP_StrS"/>
    <property type="match status" value="1"/>
</dbReference>
<evidence type="ECO:0000256" key="3">
    <source>
        <dbReference type="ARBA" id="ARBA00022679"/>
    </source>
</evidence>
<reference evidence="9 10" key="1">
    <citation type="submission" date="2016-05" db="EMBL/GenBank/DDBJ databases">
        <title>Paenibacillus sp. 1ZS3-15 nov., isolated from the rhizosphere soil.</title>
        <authorList>
            <person name="Zhang X.X."/>
            <person name="Zhang J."/>
        </authorList>
    </citation>
    <scope>NUCLEOTIDE SEQUENCE [LARGE SCALE GENOMIC DNA]</scope>
    <source>
        <strain evidence="9 10">1ZS3-15</strain>
    </source>
</reference>
<evidence type="ECO:0000256" key="2">
    <source>
        <dbReference type="ARBA" id="ARBA00022576"/>
    </source>
</evidence>
<dbReference type="AlphaFoldDB" id="A0A198A0H1"/>
<dbReference type="Proteomes" id="UP000078454">
    <property type="component" value="Unassembled WGS sequence"/>
</dbReference>
<dbReference type="SUPFAM" id="SSF53383">
    <property type="entry name" value="PLP-dependent transferases"/>
    <property type="match status" value="1"/>
</dbReference>
<sequence>MRDSGDLDKLVKVVSSALPGDQKFIALHEPRFCGNEWEYVKECLDTGWVSSVGKFVDRFEQDLAEYTGVNNAIAVVNGTAALHICLKLAGVEQNDEVLIPSFTFIATANAVSYCGAIPHFADSEMRTLGLDPFKLSNYLRDITEVKRGHCYNKITGRRIKAVVPMHTFGHPVDLDPLMEICANYHIELIEDAAESLGSYYKGQHTGNFGKLSALSFNGNKVITTGGGGAILTNDESLAKFAKHITTTAKIPHKWAFNHDQIGFNYRLPNINAALGCAQLEQLEQFLIKKRALADSYRKVITEVDCVSFMVEPEFAKSNYWLNAILLNKPDITKRDYLLEKLNDQGIMSRPAWTLMHKLPMFAEYPKMDLTIAEGLEMQLINIPSSVVLGETNE</sequence>
<evidence type="ECO:0000256" key="6">
    <source>
        <dbReference type="PIRSR" id="PIRSR000390-1"/>
    </source>
</evidence>
<proteinExistence type="inferred from homology"/>
<evidence type="ECO:0000256" key="7">
    <source>
        <dbReference type="PIRSR" id="PIRSR000390-2"/>
    </source>
</evidence>
<evidence type="ECO:0000256" key="8">
    <source>
        <dbReference type="RuleBase" id="RU004508"/>
    </source>
</evidence>
<evidence type="ECO:0000313" key="10">
    <source>
        <dbReference type="Proteomes" id="UP000078454"/>
    </source>
</evidence>